<dbReference type="Proteomes" id="UP000243579">
    <property type="component" value="Unassembled WGS sequence"/>
</dbReference>
<reference evidence="1 2" key="1">
    <citation type="journal article" date="2014" name="Genome Biol. Evol.">
        <title>The secreted proteins of Achlya hypogyna and Thraustotheca clavata identify the ancestral oomycete secretome and reveal gene acquisitions by horizontal gene transfer.</title>
        <authorList>
            <person name="Misner I."/>
            <person name="Blouin N."/>
            <person name="Leonard G."/>
            <person name="Richards T.A."/>
            <person name="Lane C.E."/>
        </authorList>
    </citation>
    <scope>NUCLEOTIDE SEQUENCE [LARGE SCALE GENOMIC DNA]</scope>
    <source>
        <strain evidence="1 2">ATCC 48635</strain>
    </source>
</reference>
<keyword evidence="2" id="KW-1185">Reference proteome</keyword>
<dbReference type="AlphaFoldDB" id="A0A1V9YWN1"/>
<comment type="caution">
    <text evidence="1">The sequence shown here is derived from an EMBL/GenBank/DDBJ whole genome shotgun (WGS) entry which is preliminary data.</text>
</comment>
<proteinExistence type="predicted"/>
<protein>
    <submittedName>
        <fullName evidence="1">Uncharacterized protein</fullName>
    </submittedName>
</protein>
<evidence type="ECO:0000313" key="1">
    <source>
        <dbReference type="EMBL" id="OQR90112.1"/>
    </source>
</evidence>
<dbReference type="Pfam" id="PF20524">
    <property type="entry name" value="DUF6739"/>
    <property type="match status" value="2"/>
</dbReference>
<organism evidence="1 2">
    <name type="scientific">Achlya hypogyna</name>
    <name type="common">Oomycete</name>
    <name type="synonym">Protoachlya hypogyna</name>
    <dbReference type="NCBI Taxonomy" id="1202772"/>
    <lineage>
        <taxon>Eukaryota</taxon>
        <taxon>Sar</taxon>
        <taxon>Stramenopiles</taxon>
        <taxon>Oomycota</taxon>
        <taxon>Saprolegniomycetes</taxon>
        <taxon>Saprolegniales</taxon>
        <taxon>Achlyaceae</taxon>
        <taxon>Achlya</taxon>
    </lineage>
</organism>
<dbReference type="EMBL" id="JNBR01000670">
    <property type="protein sequence ID" value="OQR90112.1"/>
    <property type="molecule type" value="Genomic_DNA"/>
</dbReference>
<accession>A0A1V9YWN1</accession>
<name>A0A1V9YWN1_ACHHY</name>
<dbReference type="InterPro" id="IPR046627">
    <property type="entry name" value="DUF6739"/>
</dbReference>
<sequence length="566" mass="62809">MIAMRESKRRIWTRARASLVALQGAFVKTPAPPPAPTAVATVPKKAARLQDALWKPALEFPSSPLDREKRSLSHSLQVFERITVRTLASVLKPMPLLVLGSCCSLVLGIGGVEAAYLLKPTYLAGAGDPDNYAIAFIAEYAYENFASSCIWDTRPASLVARALDLHPDEILYVFTDSPEDAQRMLTILGLRTQRALVAGFMLIAQGISIMSSCLRVSQDYADNVLSGKEPPLYGVQERILRLTGSASDATEVSMARYGAHIFPIFKDPTQLRYLVQLWSRDGRVPCAWHVPSGEYGFRHSWAGLRIDRRYMLRTATGKLLLTMEADLTRADEAFHLMPSATPDLSIEEASQGFRLIERAAAARIERPFRSLRVILGDSAQVENQVPLRSRLDAKQECDVFIDAKAIVMLAVLKWAQKYSPMQTPIVIDSTPEHYNYIRHLLQAKGHRTITQQEAAAAGGTEAWPHLVYLGSTAATINALQTLVQTNLADPTKCCTLLSNVYGLDHLKEIALYEDTRIGSICAAELHDDYFRQVRIWSRMGHSAKTIQAELDARFADVLQIKNTTTT</sequence>
<gene>
    <name evidence="1" type="ORF">ACHHYP_05806</name>
</gene>
<dbReference type="OrthoDB" id="2111127at2759"/>
<evidence type="ECO:0000313" key="2">
    <source>
        <dbReference type="Proteomes" id="UP000243579"/>
    </source>
</evidence>